<proteinExistence type="predicted"/>
<feature type="compositionally biased region" description="Polar residues" evidence="1">
    <location>
        <begin position="475"/>
        <end position="485"/>
    </location>
</feature>
<keyword evidence="3" id="KW-1185">Reference proteome</keyword>
<comment type="caution">
    <text evidence="2">The sequence shown here is derived from an EMBL/GenBank/DDBJ whole genome shotgun (WGS) entry which is preliminary data.</text>
</comment>
<name>A0ABR4JGQ2_9EURO</name>
<feature type="compositionally biased region" description="Polar residues" evidence="1">
    <location>
        <begin position="24"/>
        <end position="37"/>
    </location>
</feature>
<feature type="region of interest" description="Disordered" evidence="1">
    <location>
        <begin position="631"/>
        <end position="689"/>
    </location>
</feature>
<sequence length="806" mass="87971">MGRRAYLNRLALGRSPYEAPEAPSGSSADGPTSTTRRISPLHAGEYVQHYDERGHPVNPESKSFGKELRRAKNDILSTMGIVVSEDANRGRNEQQKIDAIVAENDYGLIMVTLDQISVFLGSWWTTSLTGRIQSFKSYTHVPITRIMSHERASLGAFGFYFAGVPAWAISTCLSICRHHPLERLISTVQNYFPNNDAGSKLVRASFTVLHTATRGILLVLAMQTYMYSLLQSLHLIHPASFPGFGYFMPLGEFTSMLLPSIPPDLSARSLGAFLLDILKTPSLFYIYVYLRPFIEVRLYRLIRRRLPKPSLTDDLSIKVAFDNDLIDWMVPTLGRRAVEETLRSKLSLTEDLLYEAFSLWQWVSSKLTFRTRRGSYASDIGAEHQTQTQSAYLPLEQHAQSRRSALSNTTDQPAPIRGRDAHYDNGDSVALPNEETQLPNGDSVDILRRARNLTLSTRTSSPDPDVHTHGGIPSIESQRASWSDTLHSRASSPASSQSSPRVRAHVIPNSDVIAMQLELGSRRPQDQRQINAAIDTQDGLQNEGPAGRRSISELLDTLLSNDGRNLAAIISSDGTDSDGLSNMTAAVSPDLGEPARSSSLQNQAHSPTTAQLDSAVENAISEPVNILPDVVEEPPLDTTNSSEPQPIVEDNDLEDDDNDSDNDNGSSVFPSIGDPSALPNTTQPQITGSTTAAHRVTILSALPVDSLASHLSSMLTTALFAPLEAFYLRSLASSYLSAAGASGALRADVYKLGAWGGGPWGDDRLAYMGKLALMFGLQAAVNASVWGVISGTAIRIGRRWCGWGTL</sequence>
<evidence type="ECO:0000313" key="3">
    <source>
        <dbReference type="Proteomes" id="UP001610444"/>
    </source>
</evidence>
<organism evidence="2 3">
    <name type="scientific">Aspergillus pseudodeflectus</name>
    <dbReference type="NCBI Taxonomy" id="176178"/>
    <lineage>
        <taxon>Eukaryota</taxon>
        <taxon>Fungi</taxon>
        <taxon>Dikarya</taxon>
        <taxon>Ascomycota</taxon>
        <taxon>Pezizomycotina</taxon>
        <taxon>Eurotiomycetes</taxon>
        <taxon>Eurotiomycetidae</taxon>
        <taxon>Eurotiales</taxon>
        <taxon>Aspergillaceae</taxon>
        <taxon>Aspergillus</taxon>
        <taxon>Aspergillus subgen. Nidulantes</taxon>
    </lineage>
</organism>
<feature type="compositionally biased region" description="Polar residues" evidence="1">
    <location>
        <begin position="572"/>
        <end position="585"/>
    </location>
</feature>
<evidence type="ECO:0000313" key="2">
    <source>
        <dbReference type="EMBL" id="KAL2838153.1"/>
    </source>
</evidence>
<feature type="region of interest" description="Disordered" evidence="1">
    <location>
        <begin position="397"/>
        <end position="504"/>
    </location>
</feature>
<dbReference type="GeneID" id="98152955"/>
<feature type="region of interest" description="Disordered" evidence="1">
    <location>
        <begin position="15"/>
        <end position="37"/>
    </location>
</feature>
<feature type="compositionally biased region" description="Polar residues" evidence="1">
    <location>
        <begin position="678"/>
        <end position="689"/>
    </location>
</feature>
<evidence type="ECO:0000256" key="1">
    <source>
        <dbReference type="SAM" id="MobiDB-lite"/>
    </source>
</evidence>
<gene>
    <name evidence="2" type="ORF">BJX68DRAFT_214973</name>
</gene>
<feature type="compositionally biased region" description="Polar residues" evidence="1">
    <location>
        <begin position="596"/>
        <end position="611"/>
    </location>
</feature>
<dbReference type="Proteomes" id="UP001610444">
    <property type="component" value="Unassembled WGS sequence"/>
</dbReference>
<feature type="compositionally biased region" description="Low complexity" evidence="1">
    <location>
        <begin position="488"/>
        <end position="501"/>
    </location>
</feature>
<feature type="compositionally biased region" description="Polar residues" evidence="1">
    <location>
        <begin position="453"/>
        <end position="462"/>
    </location>
</feature>
<feature type="compositionally biased region" description="Polar residues" evidence="1">
    <location>
        <begin position="402"/>
        <end position="412"/>
    </location>
</feature>
<reference evidence="2 3" key="1">
    <citation type="submission" date="2024-07" db="EMBL/GenBank/DDBJ databases">
        <title>Section-level genome sequencing and comparative genomics of Aspergillus sections Usti and Cavernicolus.</title>
        <authorList>
            <consortium name="Lawrence Berkeley National Laboratory"/>
            <person name="Nybo J.L."/>
            <person name="Vesth T.C."/>
            <person name="Theobald S."/>
            <person name="Frisvad J.C."/>
            <person name="Larsen T.O."/>
            <person name="Kjaerboelling I."/>
            <person name="Rothschild-Mancinelli K."/>
            <person name="Lyhne E.K."/>
            <person name="Kogle M.E."/>
            <person name="Barry K."/>
            <person name="Clum A."/>
            <person name="Na H."/>
            <person name="Ledsgaard L."/>
            <person name="Lin J."/>
            <person name="Lipzen A."/>
            <person name="Kuo A."/>
            <person name="Riley R."/>
            <person name="Mondo S."/>
            <person name="LaButti K."/>
            <person name="Haridas S."/>
            <person name="Pangalinan J."/>
            <person name="Salamov A.A."/>
            <person name="Simmons B.A."/>
            <person name="Magnuson J.K."/>
            <person name="Chen J."/>
            <person name="Drula E."/>
            <person name="Henrissat B."/>
            <person name="Wiebenga A."/>
            <person name="Lubbers R.J."/>
            <person name="Gomes A.C."/>
            <person name="Macurrencykelacurrency M.R."/>
            <person name="Stajich J."/>
            <person name="Grigoriev I.V."/>
            <person name="Mortensen U.H."/>
            <person name="De vries R.P."/>
            <person name="Baker S.E."/>
            <person name="Andersen M.R."/>
        </authorList>
    </citation>
    <scope>NUCLEOTIDE SEQUENCE [LARGE SCALE GENOMIC DNA]</scope>
    <source>
        <strain evidence="2 3">CBS 756.74</strain>
    </source>
</reference>
<dbReference type="RefSeq" id="XP_070892880.1">
    <property type="nucleotide sequence ID" value="XM_071037791.1"/>
</dbReference>
<protein>
    <submittedName>
        <fullName evidence="2">Uncharacterized protein</fullName>
    </submittedName>
</protein>
<accession>A0ABR4JGQ2</accession>
<feature type="region of interest" description="Disordered" evidence="1">
    <location>
        <begin position="570"/>
        <end position="611"/>
    </location>
</feature>
<dbReference type="EMBL" id="JBFXLR010000088">
    <property type="protein sequence ID" value="KAL2838153.1"/>
    <property type="molecule type" value="Genomic_DNA"/>
</dbReference>
<feature type="compositionally biased region" description="Acidic residues" evidence="1">
    <location>
        <begin position="649"/>
        <end position="662"/>
    </location>
</feature>